<feature type="domain" description="AIG1-type G" evidence="4">
    <location>
        <begin position="228"/>
        <end position="430"/>
    </location>
</feature>
<dbReference type="OMA" id="HGCLMEI"/>
<dbReference type="Pfam" id="PF04548">
    <property type="entry name" value="AIG1"/>
    <property type="match status" value="2"/>
</dbReference>
<evidence type="ECO:0000313" key="5">
    <source>
        <dbReference type="EMBL" id="ESO91216.1"/>
    </source>
</evidence>
<sequence>MASMDHHSEIRILLMGKSGSGKSSVGNLLLGQKVFQVSKTCITKTKQSQLASRTLEDGRVLVIVDTPGYCNSHLTEEETQKEIDRGMELLAPGPHIIIYVQSVRQCLTSSDVEILQTMTEKMEFYSNHFFILFSGIDELDTTVQTLPEYVQKYNQFAKLLKQQTPVHVCSKGFNDNTQFNLLIHAITMHYEMNRHRHLELEKCIIEKPNPVALAEIMETDAAAKPTINDTRHIILLGKSGIGKSSLGNYLLGAKKFKTSIMEERRTKECHIELTDHMVVMDTPGFFSTLRSDVDVAKEIMNTIKVNRLLIHIYILVLSADERFSGDEKESLEFIKKLFGENVIKNLIIVFTGKDSLEDDEFQFPRCLPQLPYFILDCKDRKQEVVEEIRTKICSEKYNNIPAVFDVDHVDWTAIEKEERRRKDSAKLDVDSYMNAVQSSLGMTQSDVKSTPKQKKSFFKRLF</sequence>
<evidence type="ECO:0000256" key="1">
    <source>
        <dbReference type="ARBA" id="ARBA00008535"/>
    </source>
</evidence>
<dbReference type="STRING" id="225164.V4AD08"/>
<keyword evidence="6" id="KW-1185">Reference proteome</keyword>
<dbReference type="KEGG" id="lgi:LOTGIDRAFT_228739"/>
<dbReference type="InterPro" id="IPR027417">
    <property type="entry name" value="P-loop_NTPase"/>
</dbReference>
<dbReference type="GO" id="GO:0005525">
    <property type="term" value="F:GTP binding"/>
    <property type="evidence" value="ECO:0007669"/>
    <property type="project" value="UniProtKB-KW"/>
</dbReference>
<organism evidence="5 6">
    <name type="scientific">Lottia gigantea</name>
    <name type="common">Giant owl limpet</name>
    <dbReference type="NCBI Taxonomy" id="225164"/>
    <lineage>
        <taxon>Eukaryota</taxon>
        <taxon>Metazoa</taxon>
        <taxon>Spiralia</taxon>
        <taxon>Lophotrochozoa</taxon>
        <taxon>Mollusca</taxon>
        <taxon>Gastropoda</taxon>
        <taxon>Patellogastropoda</taxon>
        <taxon>Lottioidea</taxon>
        <taxon>Lottiidae</taxon>
        <taxon>Lottia</taxon>
    </lineage>
</organism>
<accession>V4AD08</accession>
<dbReference type="OrthoDB" id="10061751at2759"/>
<evidence type="ECO:0000259" key="4">
    <source>
        <dbReference type="PROSITE" id="PS51720"/>
    </source>
</evidence>
<dbReference type="PANTHER" id="PTHR10903:SF184">
    <property type="entry name" value="GTP-BINDING PROTEIN A"/>
    <property type="match status" value="1"/>
</dbReference>
<dbReference type="InterPro" id="IPR006703">
    <property type="entry name" value="G_AIG1"/>
</dbReference>
<dbReference type="Proteomes" id="UP000030746">
    <property type="component" value="Unassembled WGS sequence"/>
</dbReference>
<dbReference type="AlphaFoldDB" id="V4AD08"/>
<reference evidence="5 6" key="1">
    <citation type="journal article" date="2013" name="Nature">
        <title>Insights into bilaterian evolution from three spiralian genomes.</title>
        <authorList>
            <person name="Simakov O."/>
            <person name="Marletaz F."/>
            <person name="Cho S.J."/>
            <person name="Edsinger-Gonzales E."/>
            <person name="Havlak P."/>
            <person name="Hellsten U."/>
            <person name="Kuo D.H."/>
            <person name="Larsson T."/>
            <person name="Lv J."/>
            <person name="Arendt D."/>
            <person name="Savage R."/>
            <person name="Osoegawa K."/>
            <person name="de Jong P."/>
            <person name="Grimwood J."/>
            <person name="Chapman J.A."/>
            <person name="Shapiro H."/>
            <person name="Aerts A."/>
            <person name="Otillar R.P."/>
            <person name="Terry A.Y."/>
            <person name="Boore J.L."/>
            <person name="Grigoriev I.V."/>
            <person name="Lindberg D.R."/>
            <person name="Seaver E.C."/>
            <person name="Weisblat D.A."/>
            <person name="Putnam N.H."/>
            <person name="Rokhsar D.S."/>
        </authorList>
    </citation>
    <scope>NUCLEOTIDE SEQUENCE [LARGE SCALE GENOMIC DNA]</scope>
</reference>
<dbReference type="PANTHER" id="PTHR10903">
    <property type="entry name" value="GTPASE, IMAP FAMILY MEMBER-RELATED"/>
    <property type="match status" value="1"/>
</dbReference>
<dbReference type="EMBL" id="KB202283">
    <property type="protein sequence ID" value="ESO91216.1"/>
    <property type="molecule type" value="Genomic_DNA"/>
</dbReference>
<feature type="domain" description="AIG1-type G" evidence="4">
    <location>
        <begin position="7"/>
        <end position="208"/>
    </location>
</feature>
<dbReference type="RefSeq" id="XP_009057919.1">
    <property type="nucleotide sequence ID" value="XM_009059671.1"/>
</dbReference>
<evidence type="ECO:0000256" key="3">
    <source>
        <dbReference type="ARBA" id="ARBA00023134"/>
    </source>
</evidence>
<dbReference type="CTD" id="20247766"/>
<evidence type="ECO:0000256" key="2">
    <source>
        <dbReference type="ARBA" id="ARBA00022741"/>
    </source>
</evidence>
<name>V4AD08_LOTGI</name>
<keyword evidence="2" id="KW-0547">Nucleotide-binding</keyword>
<dbReference type="Gene3D" id="3.40.50.300">
    <property type="entry name" value="P-loop containing nucleotide triphosphate hydrolases"/>
    <property type="match status" value="2"/>
</dbReference>
<dbReference type="GeneID" id="20247766"/>
<keyword evidence="3" id="KW-0342">GTP-binding</keyword>
<proteinExistence type="inferred from homology"/>
<dbReference type="SUPFAM" id="SSF52540">
    <property type="entry name" value="P-loop containing nucleoside triphosphate hydrolases"/>
    <property type="match status" value="2"/>
</dbReference>
<dbReference type="InterPro" id="IPR045058">
    <property type="entry name" value="GIMA/IAN/Toc"/>
</dbReference>
<comment type="similarity">
    <text evidence="1">Belongs to the TRAFAC class TrmE-Era-EngA-EngB-Septin-like GTPase superfamily. AIG1/Toc34/Toc159-like paraseptin GTPase family. IAN subfamily.</text>
</comment>
<dbReference type="PROSITE" id="PS51720">
    <property type="entry name" value="G_AIG1"/>
    <property type="match status" value="2"/>
</dbReference>
<dbReference type="HOGENOM" id="CLU_592238_0_0_1"/>
<gene>
    <name evidence="5" type="ORF">LOTGIDRAFT_228739</name>
</gene>
<protein>
    <recommendedName>
        <fullName evidence="4">AIG1-type G domain-containing protein</fullName>
    </recommendedName>
</protein>
<evidence type="ECO:0000313" key="6">
    <source>
        <dbReference type="Proteomes" id="UP000030746"/>
    </source>
</evidence>